<gene>
    <name evidence="7" type="ORF">PV09_00216</name>
</gene>
<evidence type="ECO:0000256" key="3">
    <source>
        <dbReference type="ARBA" id="ARBA00022989"/>
    </source>
</evidence>
<keyword evidence="4 5" id="KW-0472">Membrane</keyword>
<evidence type="ECO:0000256" key="4">
    <source>
        <dbReference type="ARBA" id="ARBA00023136"/>
    </source>
</evidence>
<evidence type="ECO:0000256" key="5">
    <source>
        <dbReference type="SAM" id="Phobius"/>
    </source>
</evidence>
<feature type="domain" description="Fatty acid hydroxylase" evidence="6">
    <location>
        <begin position="178"/>
        <end position="304"/>
    </location>
</feature>
<dbReference type="AlphaFoldDB" id="A0A0D2ARY6"/>
<dbReference type="Proteomes" id="UP000053259">
    <property type="component" value="Unassembled WGS sequence"/>
</dbReference>
<dbReference type="STRING" id="253628.A0A0D2ARY6"/>
<keyword evidence="2 5" id="KW-0812">Transmembrane</keyword>
<evidence type="ECO:0000313" key="8">
    <source>
        <dbReference type="Proteomes" id="UP000053259"/>
    </source>
</evidence>
<evidence type="ECO:0000259" key="6">
    <source>
        <dbReference type="Pfam" id="PF04116"/>
    </source>
</evidence>
<dbReference type="GeneID" id="27308189"/>
<dbReference type="EMBL" id="KN847529">
    <property type="protein sequence ID" value="KIW09300.1"/>
    <property type="molecule type" value="Genomic_DNA"/>
</dbReference>
<name>A0A0D2ARY6_9PEZI</name>
<feature type="transmembrane region" description="Helical" evidence="5">
    <location>
        <begin position="86"/>
        <end position="112"/>
    </location>
</feature>
<dbReference type="VEuPathDB" id="FungiDB:PV09_00216"/>
<dbReference type="Pfam" id="PF04116">
    <property type="entry name" value="FA_hydroxylase"/>
    <property type="match status" value="1"/>
</dbReference>
<reference evidence="7 8" key="1">
    <citation type="submission" date="2015-01" db="EMBL/GenBank/DDBJ databases">
        <title>The Genome Sequence of Ochroconis gallopava CBS43764.</title>
        <authorList>
            <consortium name="The Broad Institute Genomics Platform"/>
            <person name="Cuomo C."/>
            <person name="de Hoog S."/>
            <person name="Gorbushina A."/>
            <person name="Stielow B."/>
            <person name="Teixiera M."/>
            <person name="Abouelleil A."/>
            <person name="Chapman S.B."/>
            <person name="Priest M."/>
            <person name="Young S.K."/>
            <person name="Wortman J."/>
            <person name="Nusbaum C."/>
            <person name="Birren B."/>
        </authorList>
    </citation>
    <scope>NUCLEOTIDE SEQUENCE [LARGE SCALE GENOMIC DNA]</scope>
    <source>
        <strain evidence="7 8">CBS 43764</strain>
    </source>
</reference>
<dbReference type="HOGENOM" id="CLU_047036_3_0_1"/>
<dbReference type="GO" id="GO:0016020">
    <property type="term" value="C:membrane"/>
    <property type="evidence" value="ECO:0007669"/>
    <property type="project" value="UniProtKB-SubCell"/>
</dbReference>
<dbReference type="OrthoDB" id="6354873at2759"/>
<dbReference type="GO" id="GO:0016491">
    <property type="term" value="F:oxidoreductase activity"/>
    <property type="evidence" value="ECO:0007669"/>
    <property type="project" value="InterPro"/>
</dbReference>
<dbReference type="PANTHER" id="PTHR11863">
    <property type="entry name" value="STEROL DESATURASE"/>
    <property type="match status" value="1"/>
</dbReference>
<keyword evidence="8" id="KW-1185">Reference proteome</keyword>
<evidence type="ECO:0000313" key="7">
    <source>
        <dbReference type="EMBL" id="KIW09300.1"/>
    </source>
</evidence>
<sequence length="354" mass="41492">MDIVLEGFDTFLFDPIYASLFPLAQTPSPYGFLGNNASALAGTVKDIPALQHNRWEYKPASQYLSFTPSDAAYQTSWPRDDPRRQFLSLFAITWVFGAVLYFAFASLSYVFVFDKATFNHPKYLKNQIRLEIWQTLQSLPGMALLTAVAFWFEVRGYSKMYDTTAEGPGMWYNVLQFPIFLLFTDFFIYWIHRGLHHPLVYKHLHKPHHKWIMPTPFASHAFHPLDGFAQSIPYHVFPFVLPLQKFAYIALFVFINIWTIMIHDGEYIANSPVINGAACHTMHHLYFNYNYGQFTTLSDRLFGSYRKPNEELFQKEKKMSKEEWSRQSKEMEKMVLEVEGEDDRSYLPEDKKKQ</sequence>
<keyword evidence="3 5" id="KW-1133">Transmembrane helix</keyword>
<dbReference type="InterPro" id="IPR050307">
    <property type="entry name" value="Sterol_Desaturase_Related"/>
</dbReference>
<feature type="transmembrane region" description="Helical" evidence="5">
    <location>
        <begin position="172"/>
        <end position="191"/>
    </location>
</feature>
<dbReference type="RefSeq" id="XP_016219169.1">
    <property type="nucleotide sequence ID" value="XM_016352912.1"/>
</dbReference>
<feature type="transmembrane region" description="Helical" evidence="5">
    <location>
        <begin position="246"/>
        <end position="262"/>
    </location>
</feature>
<dbReference type="InterPro" id="IPR006694">
    <property type="entry name" value="Fatty_acid_hydroxylase"/>
</dbReference>
<protein>
    <recommendedName>
        <fullName evidence="6">Fatty acid hydroxylase domain-containing protein</fullName>
    </recommendedName>
</protein>
<evidence type="ECO:0000256" key="1">
    <source>
        <dbReference type="ARBA" id="ARBA00004370"/>
    </source>
</evidence>
<dbReference type="InParanoid" id="A0A0D2ARY6"/>
<proteinExistence type="predicted"/>
<comment type="subcellular location">
    <subcellularLocation>
        <location evidence="1">Membrane</location>
    </subcellularLocation>
</comment>
<evidence type="ECO:0000256" key="2">
    <source>
        <dbReference type="ARBA" id="ARBA00022692"/>
    </source>
</evidence>
<dbReference type="GO" id="GO:0005506">
    <property type="term" value="F:iron ion binding"/>
    <property type="evidence" value="ECO:0007669"/>
    <property type="project" value="InterPro"/>
</dbReference>
<organism evidence="7 8">
    <name type="scientific">Verruconis gallopava</name>
    <dbReference type="NCBI Taxonomy" id="253628"/>
    <lineage>
        <taxon>Eukaryota</taxon>
        <taxon>Fungi</taxon>
        <taxon>Dikarya</taxon>
        <taxon>Ascomycota</taxon>
        <taxon>Pezizomycotina</taxon>
        <taxon>Dothideomycetes</taxon>
        <taxon>Pleosporomycetidae</taxon>
        <taxon>Venturiales</taxon>
        <taxon>Sympoventuriaceae</taxon>
        <taxon>Verruconis</taxon>
    </lineage>
</organism>
<dbReference type="GO" id="GO:0008610">
    <property type="term" value="P:lipid biosynthetic process"/>
    <property type="evidence" value="ECO:0007669"/>
    <property type="project" value="InterPro"/>
</dbReference>
<dbReference type="FunCoup" id="A0A0D2ARY6">
    <property type="interactions" value="173"/>
</dbReference>
<accession>A0A0D2ARY6</accession>